<dbReference type="GO" id="GO:0042803">
    <property type="term" value="F:protein homodimerization activity"/>
    <property type="evidence" value="ECO:0007669"/>
    <property type="project" value="InterPro"/>
</dbReference>
<dbReference type="STRING" id="720554.Clocl_2769"/>
<accession>G8M313</accession>
<evidence type="ECO:0000256" key="3">
    <source>
        <dbReference type="ARBA" id="ARBA00011738"/>
    </source>
</evidence>
<evidence type="ECO:0000256" key="12">
    <source>
        <dbReference type="RuleBase" id="RU004478"/>
    </source>
</evidence>
<dbReference type="FunFam" id="2.30.22.10:FF:000001">
    <property type="entry name" value="Protein GrpE"/>
    <property type="match status" value="1"/>
</dbReference>
<comment type="subunit">
    <text evidence="3 10">Homodimer.</text>
</comment>
<protein>
    <recommendedName>
        <fullName evidence="8 10">Protein GrpE</fullName>
    </recommendedName>
    <alternativeName>
        <fullName evidence="9 10">HSP-70 cofactor</fullName>
    </alternativeName>
</protein>
<dbReference type="CDD" id="cd00446">
    <property type="entry name" value="GrpE"/>
    <property type="match status" value="1"/>
</dbReference>
<evidence type="ECO:0000256" key="4">
    <source>
        <dbReference type="ARBA" id="ARBA00022490"/>
    </source>
</evidence>
<sequence length="218" mass="24875">MEKKDNLSKELEQDLNEENLAKDLENDNETSKVRNADNEAETDTETSAENTCESEQSSETSSCDELEKIKAELEEKTKKCEEYFERLQRTAAEFDNYKKRTAREKEALYLDATSDIVAAFLPVIDNIERALEAANNTANADSLKEGIELVYRQIQDVLKKLDVEVIQAVGNEFDPNLHNAVSHIDDENYGSNVVVEEFQKGYIYKDKVIRYSMVKVAN</sequence>
<evidence type="ECO:0000256" key="10">
    <source>
        <dbReference type="HAMAP-Rule" id="MF_01151"/>
    </source>
</evidence>
<evidence type="ECO:0000256" key="8">
    <source>
        <dbReference type="ARBA" id="ARBA00072274"/>
    </source>
</evidence>
<dbReference type="HAMAP" id="MF_01151">
    <property type="entry name" value="GrpE"/>
    <property type="match status" value="1"/>
</dbReference>
<keyword evidence="6 10" id="KW-0143">Chaperone</keyword>
<dbReference type="KEGG" id="ccl:Clocl_2769"/>
<reference evidence="14 15" key="2">
    <citation type="journal article" date="2012" name="Stand. Genomic Sci.">
        <title>Complete Genome Sequence of Clostridium clariflavum DSM 19732.</title>
        <authorList>
            <person name="Izquierdo J.A."/>
            <person name="Goodwin L."/>
            <person name="Davenport K.W."/>
            <person name="Teshima H."/>
            <person name="Bruce D."/>
            <person name="Detter C."/>
            <person name="Tapia R."/>
            <person name="Han S."/>
            <person name="Land M."/>
            <person name="Hauser L."/>
            <person name="Jeffries C.D."/>
            <person name="Han J."/>
            <person name="Pitluck S."/>
            <person name="Nolan M."/>
            <person name="Chen A."/>
            <person name="Huntemann M."/>
            <person name="Mavromatis K."/>
            <person name="Mikhailova N."/>
            <person name="Liolios K."/>
            <person name="Woyke T."/>
            <person name="Lynd L.R."/>
        </authorList>
    </citation>
    <scope>NUCLEOTIDE SEQUENCE [LARGE SCALE GENOMIC DNA]</scope>
    <source>
        <strain evidence="15">DSM 19732 / NBRC 101661 / EBR45</strain>
    </source>
</reference>
<dbReference type="HOGENOM" id="CLU_057217_5_2_9"/>
<evidence type="ECO:0000313" key="14">
    <source>
        <dbReference type="EMBL" id="AEV69322.1"/>
    </source>
</evidence>
<keyword evidence="5 10" id="KW-0346">Stress response</keyword>
<dbReference type="Pfam" id="PF01025">
    <property type="entry name" value="GrpE"/>
    <property type="match status" value="1"/>
</dbReference>
<dbReference type="AlphaFoldDB" id="G8M313"/>
<feature type="compositionally biased region" description="Basic and acidic residues" evidence="13">
    <location>
        <begin position="19"/>
        <end position="37"/>
    </location>
</feature>
<keyword evidence="4 10" id="KW-0963">Cytoplasm</keyword>
<feature type="compositionally biased region" description="Low complexity" evidence="13">
    <location>
        <begin position="49"/>
        <end position="63"/>
    </location>
</feature>
<dbReference type="RefSeq" id="WP_014255873.1">
    <property type="nucleotide sequence ID" value="NC_016627.1"/>
</dbReference>
<dbReference type="OrthoDB" id="9812586at2"/>
<dbReference type="Gene3D" id="2.30.22.10">
    <property type="entry name" value="Head domain of nucleotide exchange factor GrpE"/>
    <property type="match status" value="1"/>
</dbReference>
<dbReference type="eggNOG" id="COG0576">
    <property type="taxonomic scope" value="Bacteria"/>
</dbReference>
<evidence type="ECO:0000256" key="1">
    <source>
        <dbReference type="ARBA" id="ARBA00004496"/>
    </source>
</evidence>
<dbReference type="NCBIfam" id="NF010757">
    <property type="entry name" value="PRK14160.1"/>
    <property type="match status" value="1"/>
</dbReference>
<evidence type="ECO:0000313" key="15">
    <source>
        <dbReference type="Proteomes" id="UP000005435"/>
    </source>
</evidence>
<dbReference type="PANTHER" id="PTHR21237">
    <property type="entry name" value="GRPE PROTEIN"/>
    <property type="match status" value="1"/>
</dbReference>
<evidence type="ECO:0000256" key="11">
    <source>
        <dbReference type="RuleBase" id="RU000639"/>
    </source>
</evidence>
<dbReference type="GO" id="GO:0006457">
    <property type="term" value="P:protein folding"/>
    <property type="evidence" value="ECO:0007669"/>
    <property type="project" value="InterPro"/>
</dbReference>
<dbReference type="Gene3D" id="3.90.20.20">
    <property type="match status" value="1"/>
</dbReference>
<feature type="compositionally biased region" description="Basic and acidic residues" evidence="13">
    <location>
        <begin position="1"/>
        <end position="12"/>
    </location>
</feature>
<dbReference type="Proteomes" id="UP000005435">
    <property type="component" value="Chromosome"/>
</dbReference>
<dbReference type="GO" id="GO:0000774">
    <property type="term" value="F:adenyl-nucleotide exchange factor activity"/>
    <property type="evidence" value="ECO:0007669"/>
    <property type="project" value="InterPro"/>
</dbReference>
<evidence type="ECO:0000256" key="9">
    <source>
        <dbReference type="ARBA" id="ARBA00076414"/>
    </source>
</evidence>
<evidence type="ECO:0000256" key="13">
    <source>
        <dbReference type="SAM" id="MobiDB-lite"/>
    </source>
</evidence>
<comment type="similarity">
    <text evidence="2 10 12">Belongs to the GrpE family.</text>
</comment>
<dbReference type="GO" id="GO:0051087">
    <property type="term" value="F:protein-folding chaperone binding"/>
    <property type="evidence" value="ECO:0007669"/>
    <property type="project" value="InterPro"/>
</dbReference>
<dbReference type="InterPro" id="IPR000740">
    <property type="entry name" value="GrpE"/>
</dbReference>
<comment type="function">
    <text evidence="7 10 11">Participates actively in the response to hyperosmotic and heat shock by preventing the aggregation of stress-denatured proteins, in association with DnaK and GrpE. It is the nucleotide exchange factor for DnaK and may function as a thermosensor. Unfolded proteins bind initially to DnaJ; upon interaction with the DnaJ-bound protein, DnaK hydrolyzes its bound ATP, resulting in the formation of a stable complex. GrpE releases ADP from DnaK; ATP binding to DnaK triggers the release of the substrate protein, thus completing the reaction cycle. Several rounds of ATP-dependent interactions between DnaJ, DnaK and GrpE are required for fully efficient folding.</text>
</comment>
<dbReference type="InterPro" id="IPR009012">
    <property type="entry name" value="GrpE_head"/>
</dbReference>
<gene>
    <name evidence="10" type="primary">grpE</name>
    <name evidence="14" type="ordered locus">Clocl_2769</name>
</gene>
<evidence type="ECO:0000256" key="2">
    <source>
        <dbReference type="ARBA" id="ARBA00009054"/>
    </source>
</evidence>
<dbReference type="GO" id="GO:0005737">
    <property type="term" value="C:cytoplasm"/>
    <property type="evidence" value="ECO:0007669"/>
    <property type="project" value="UniProtKB-SubCell"/>
</dbReference>
<dbReference type="InterPro" id="IPR013805">
    <property type="entry name" value="GrpE_CC"/>
</dbReference>
<dbReference type="GO" id="GO:0051082">
    <property type="term" value="F:unfolded protein binding"/>
    <property type="evidence" value="ECO:0007669"/>
    <property type="project" value="TreeGrafter"/>
</dbReference>
<evidence type="ECO:0000256" key="6">
    <source>
        <dbReference type="ARBA" id="ARBA00023186"/>
    </source>
</evidence>
<feature type="region of interest" description="Disordered" evidence="13">
    <location>
        <begin position="1"/>
        <end position="65"/>
    </location>
</feature>
<dbReference type="SUPFAM" id="SSF58014">
    <property type="entry name" value="Coiled-coil domain of nucleotide exchange factor GrpE"/>
    <property type="match status" value="1"/>
</dbReference>
<dbReference type="EMBL" id="CP003065">
    <property type="protein sequence ID" value="AEV69322.1"/>
    <property type="molecule type" value="Genomic_DNA"/>
</dbReference>
<organism evidence="14 15">
    <name type="scientific">Acetivibrio clariflavus (strain DSM 19732 / NBRC 101661 / EBR45)</name>
    <name type="common">Clostridium clariflavum</name>
    <dbReference type="NCBI Taxonomy" id="720554"/>
    <lineage>
        <taxon>Bacteria</taxon>
        <taxon>Bacillati</taxon>
        <taxon>Bacillota</taxon>
        <taxon>Clostridia</taxon>
        <taxon>Eubacteriales</taxon>
        <taxon>Oscillospiraceae</taxon>
        <taxon>Acetivibrio</taxon>
    </lineage>
</organism>
<dbReference type="NCBIfam" id="NF010738">
    <property type="entry name" value="PRK14140.1"/>
    <property type="match status" value="1"/>
</dbReference>
<keyword evidence="15" id="KW-1185">Reference proteome</keyword>
<name>G8M313_ACECE</name>
<dbReference type="SUPFAM" id="SSF51064">
    <property type="entry name" value="Head domain of nucleotide exchange factor GrpE"/>
    <property type="match status" value="1"/>
</dbReference>
<dbReference type="PRINTS" id="PR00773">
    <property type="entry name" value="GRPEPROTEIN"/>
</dbReference>
<dbReference type="PROSITE" id="PS01071">
    <property type="entry name" value="GRPE"/>
    <property type="match status" value="1"/>
</dbReference>
<comment type="subcellular location">
    <subcellularLocation>
        <location evidence="1 10">Cytoplasm</location>
    </subcellularLocation>
</comment>
<evidence type="ECO:0000256" key="5">
    <source>
        <dbReference type="ARBA" id="ARBA00023016"/>
    </source>
</evidence>
<dbReference type="PANTHER" id="PTHR21237:SF23">
    <property type="entry name" value="GRPE PROTEIN HOMOLOG, MITOCHONDRIAL"/>
    <property type="match status" value="1"/>
</dbReference>
<evidence type="ECO:0000256" key="7">
    <source>
        <dbReference type="ARBA" id="ARBA00053401"/>
    </source>
</evidence>
<reference evidence="15" key="1">
    <citation type="submission" date="2011-12" db="EMBL/GenBank/DDBJ databases">
        <title>Complete sequence of Clostridium clariflavum DSM 19732.</title>
        <authorList>
            <consortium name="US DOE Joint Genome Institute"/>
            <person name="Lucas S."/>
            <person name="Han J."/>
            <person name="Lapidus A."/>
            <person name="Cheng J.-F."/>
            <person name="Goodwin L."/>
            <person name="Pitluck S."/>
            <person name="Peters L."/>
            <person name="Teshima H."/>
            <person name="Detter J.C."/>
            <person name="Han C."/>
            <person name="Tapia R."/>
            <person name="Land M."/>
            <person name="Hauser L."/>
            <person name="Kyrpides N."/>
            <person name="Ivanova N."/>
            <person name="Pagani I."/>
            <person name="Kitzmiller T."/>
            <person name="Lynd L."/>
            <person name="Izquierdo J."/>
            <person name="Woyke T."/>
        </authorList>
    </citation>
    <scope>NUCLEOTIDE SEQUENCE [LARGE SCALE GENOMIC DNA]</scope>
    <source>
        <strain evidence="15">DSM 19732 / NBRC 101661 / EBR45</strain>
    </source>
</reference>
<proteinExistence type="inferred from homology"/>